<dbReference type="InterPro" id="IPR023549">
    <property type="entry name" value="Subtilisin_inhibitor"/>
</dbReference>
<comment type="subunit">
    <text evidence="3">Homodimer.</text>
</comment>
<evidence type="ECO:0000259" key="9">
    <source>
        <dbReference type="Pfam" id="PF00720"/>
    </source>
</evidence>
<evidence type="ECO:0000256" key="4">
    <source>
        <dbReference type="ARBA" id="ARBA00022525"/>
    </source>
</evidence>
<evidence type="ECO:0000256" key="6">
    <source>
        <dbReference type="ARBA" id="ARBA00022900"/>
    </source>
</evidence>
<accession>A0A8J3Q135</accession>
<evidence type="ECO:0000256" key="7">
    <source>
        <dbReference type="ARBA" id="ARBA00023157"/>
    </source>
</evidence>
<sequence length="241" mass="25065">MPDLPKRAEWRLERGRSAGEAVGQPTFGGNDMKTLAVLLAGTAIVAGPTAAFAGTLPPPPQPSGVTAAKPAAPIAPAVSAAKVPPAAKSLPGAPVAKVPPVPPAAPAVKVPPFVPDMPGTKLPPASTTPVSKIRPIANRTRALILTYANGETAKPERYAVLNCPASSAPLRRRDEEACGVVNRVRGDLTQLKPSQNTFCPMMFSPVTVTAHGIWDGRYVDFRHTFGNACEMHSATGSVFDI</sequence>
<evidence type="ECO:0000256" key="3">
    <source>
        <dbReference type="ARBA" id="ARBA00011738"/>
    </source>
</evidence>
<keyword evidence="6 8" id="KW-0722">Serine protease inhibitor</keyword>
<gene>
    <name evidence="10" type="ORF">Pka01_78410</name>
</gene>
<dbReference type="EMBL" id="BONV01000057">
    <property type="protein sequence ID" value="GIG84714.1"/>
    <property type="molecule type" value="Genomic_DNA"/>
</dbReference>
<keyword evidence="11" id="KW-1185">Reference proteome</keyword>
<dbReference type="Pfam" id="PF00720">
    <property type="entry name" value="SSI"/>
    <property type="match status" value="1"/>
</dbReference>
<dbReference type="InterPro" id="IPR036819">
    <property type="entry name" value="Subtilisin_inhibitor-like_sf"/>
</dbReference>
<dbReference type="Proteomes" id="UP000630097">
    <property type="component" value="Unassembled WGS sequence"/>
</dbReference>
<dbReference type="InterPro" id="IPR000691">
    <property type="entry name" value="Prot_inh_I16_SSI"/>
</dbReference>
<evidence type="ECO:0000256" key="5">
    <source>
        <dbReference type="ARBA" id="ARBA00022690"/>
    </source>
</evidence>
<dbReference type="GO" id="GO:0004867">
    <property type="term" value="F:serine-type endopeptidase inhibitor activity"/>
    <property type="evidence" value="ECO:0007669"/>
    <property type="project" value="UniProtKB-KW"/>
</dbReference>
<protein>
    <recommendedName>
        <fullName evidence="9">Subtilisin inhibitor domain-containing protein</fullName>
    </recommendedName>
</protein>
<feature type="domain" description="Subtilisin inhibitor" evidence="9">
    <location>
        <begin position="142"/>
        <end position="227"/>
    </location>
</feature>
<evidence type="ECO:0000256" key="8">
    <source>
        <dbReference type="RuleBase" id="RU003471"/>
    </source>
</evidence>
<keyword evidence="4" id="KW-0964">Secreted</keyword>
<dbReference type="PRINTS" id="PR00294">
    <property type="entry name" value="SSBTLNINHBTR"/>
</dbReference>
<comment type="caution">
    <text evidence="10">The sequence shown here is derived from an EMBL/GenBank/DDBJ whole genome shotgun (WGS) entry which is preliminary data.</text>
</comment>
<evidence type="ECO:0000256" key="2">
    <source>
        <dbReference type="ARBA" id="ARBA00010472"/>
    </source>
</evidence>
<dbReference type="Gene3D" id="3.30.350.10">
    <property type="entry name" value="Subtilisin inhibitor-like"/>
    <property type="match status" value="1"/>
</dbReference>
<reference evidence="10 11" key="1">
    <citation type="submission" date="2021-01" db="EMBL/GenBank/DDBJ databases">
        <title>Whole genome shotgun sequence of Planotetraspora kaengkrachanensis NBRC 104272.</title>
        <authorList>
            <person name="Komaki H."/>
            <person name="Tamura T."/>
        </authorList>
    </citation>
    <scope>NUCLEOTIDE SEQUENCE [LARGE SCALE GENOMIC DNA]</scope>
    <source>
        <strain evidence="10 11">NBRC 104272</strain>
    </source>
</reference>
<evidence type="ECO:0000313" key="11">
    <source>
        <dbReference type="Proteomes" id="UP000630097"/>
    </source>
</evidence>
<dbReference type="AlphaFoldDB" id="A0A8J3Q135"/>
<dbReference type="GO" id="GO:0005576">
    <property type="term" value="C:extracellular region"/>
    <property type="evidence" value="ECO:0007669"/>
    <property type="project" value="UniProtKB-SubCell"/>
</dbReference>
<keyword evidence="5 8" id="KW-0646">Protease inhibitor</keyword>
<evidence type="ECO:0000313" key="10">
    <source>
        <dbReference type="EMBL" id="GIG84714.1"/>
    </source>
</evidence>
<comment type="subcellular location">
    <subcellularLocation>
        <location evidence="1">Secreted</location>
    </subcellularLocation>
</comment>
<proteinExistence type="inferred from homology"/>
<dbReference type="SUPFAM" id="SSF55399">
    <property type="entry name" value="Subtilisin inhibitor"/>
    <property type="match status" value="1"/>
</dbReference>
<keyword evidence="7" id="KW-1015">Disulfide bond</keyword>
<evidence type="ECO:0000256" key="1">
    <source>
        <dbReference type="ARBA" id="ARBA00004613"/>
    </source>
</evidence>
<name>A0A8J3Q135_9ACTN</name>
<comment type="similarity">
    <text evidence="2 8">Belongs to the protease inhibitor I16 (SSI) family.</text>
</comment>
<organism evidence="10 11">
    <name type="scientific">Planotetraspora kaengkrachanensis</name>
    <dbReference type="NCBI Taxonomy" id="575193"/>
    <lineage>
        <taxon>Bacteria</taxon>
        <taxon>Bacillati</taxon>
        <taxon>Actinomycetota</taxon>
        <taxon>Actinomycetes</taxon>
        <taxon>Streptosporangiales</taxon>
        <taxon>Streptosporangiaceae</taxon>
        <taxon>Planotetraspora</taxon>
    </lineage>
</organism>